<feature type="domain" description="Neprosin PEP catalytic" evidence="2">
    <location>
        <begin position="1"/>
        <end position="68"/>
    </location>
</feature>
<evidence type="ECO:0000259" key="2">
    <source>
        <dbReference type="PROSITE" id="PS52045"/>
    </source>
</evidence>
<sequence>MDMSLHPSDEPKVDVGYWPKELFDRLDSGANMVGAGGVVHSSPSGASPTMGNGKFPDGGRRFSNLFKY</sequence>
<dbReference type="Proteomes" id="UP000032141">
    <property type="component" value="Chromosome C2"/>
</dbReference>
<accession>A0A0D3AXS9</accession>
<proteinExistence type="predicted"/>
<feature type="compositionally biased region" description="Polar residues" evidence="1">
    <location>
        <begin position="41"/>
        <end position="50"/>
    </location>
</feature>
<name>A0A0D3AXS9_BRAOL</name>
<dbReference type="PANTHER" id="PTHR31589">
    <property type="entry name" value="PROTEIN, PUTATIVE (DUF239)-RELATED-RELATED"/>
    <property type="match status" value="1"/>
</dbReference>
<dbReference type="EnsemblPlants" id="Bo2g159130.1">
    <property type="protein sequence ID" value="Bo2g159130.1"/>
    <property type="gene ID" value="Bo2g159130"/>
</dbReference>
<dbReference type="AlphaFoldDB" id="A0A0D3AXS9"/>
<protein>
    <recommendedName>
        <fullName evidence="2">Neprosin PEP catalytic domain-containing protein</fullName>
    </recommendedName>
</protein>
<evidence type="ECO:0000256" key="1">
    <source>
        <dbReference type="SAM" id="MobiDB-lite"/>
    </source>
</evidence>
<reference evidence="3 4" key="1">
    <citation type="journal article" date="2014" name="Genome Biol.">
        <title>Transcriptome and methylome profiling reveals relics of genome dominance in the mesopolyploid Brassica oleracea.</title>
        <authorList>
            <person name="Parkin I.A."/>
            <person name="Koh C."/>
            <person name="Tang H."/>
            <person name="Robinson S.J."/>
            <person name="Kagale S."/>
            <person name="Clarke W.E."/>
            <person name="Town C.D."/>
            <person name="Nixon J."/>
            <person name="Krishnakumar V."/>
            <person name="Bidwell S.L."/>
            <person name="Denoeud F."/>
            <person name="Belcram H."/>
            <person name="Links M.G."/>
            <person name="Just J."/>
            <person name="Clarke C."/>
            <person name="Bender T."/>
            <person name="Huebert T."/>
            <person name="Mason A.S."/>
            <person name="Pires J.C."/>
            <person name="Barker G."/>
            <person name="Moore J."/>
            <person name="Walley P.G."/>
            <person name="Manoli S."/>
            <person name="Batley J."/>
            <person name="Edwards D."/>
            <person name="Nelson M.N."/>
            <person name="Wang X."/>
            <person name="Paterson A.H."/>
            <person name="King G."/>
            <person name="Bancroft I."/>
            <person name="Chalhoub B."/>
            <person name="Sharpe A.G."/>
        </authorList>
    </citation>
    <scope>NUCLEOTIDE SEQUENCE</scope>
    <source>
        <strain evidence="3 4">cv. TO1000</strain>
    </source>
</reference>
<dbReference type="HOGENOM" id="CLU_2797461_0_0_1"/>
<dbReference type="PROSITE" id="PS52045">
    <property type="entry name" value="NEPROSIN_PEP_CD"/>
    <property type="match status" value="1"/>
</dbReference>
<reference evidence="3" key="2">
    <citation type="submission" date="2015-03" db="UniProtKB">
        <authorList>
            <consortium name="EnsemblPlants"/>
        </authorList>
    </citation>
    <scope>IDENTIFICATION</scope>
</reference>
<dbReference type="PANTHER" id="PTHR31589:SF60">
    <property type="entry name" value="NEPROSIN DOMAIN-CONTAINING PROTEIN-RELATED"/>
    <property type="match status" value="1"/>
</dbReference>
<keyword evidence="4" id="KW-1185">Reference proteome</keyword>
<evidence type="ECO:0000313" key="4">
    <source>
        <dbReference type="Proteomes" id="UP000032141"/>
    </source>
</evidence>
<dbReference type="InterPro" id="IPR053168">
    <property type="entry name" value="Glutamic_endopeptidase"/>
</dbReference>
<dbReference type="STRING" id="109376.A0A0D3AXS9"/>
<evidence type="ECO:0000313" key="3">
    <source>
        <dbReference type="EnsemblPlants" id="Bo2g159130.1"/>
    </source>
</evidence>
<feature type="region of interest" description="Disordered" evidence="1">
    <location>
        <begin position="37"/>
        <end position="58"/>
    </location>
</feature>
<dbReference type="InterPro" id="IPR004314">
    <property type="entry name" value="Neprosin"/>
</dbReference>
<dbReference type="OMA" id="MDTSLHP"/>
<dbReference type="Gramene" id="Bo2g159130.1">
    <property type="protein sequence ID" value="Bo2g159130.1"/>
    <property type="gene ID" value="Bo2g159130"/>
</dbReference>
<organism evidence="3 4">
    <name type="scientific">Brassica oleracea var. oleracea</name>
    <dbReference type="NCBI Taxonomy" id="109376"/>
    <lineage>
        <taxon>Eukaryota</taxon>
        <taxon>Viridiplantae</taxon>
        <taxon>Streptophyta</taxon>
        <taxon>Embryophyta</taxon>
        <taxon>Tracheophyta</taxon>
        <taxon>Spermatophyta</taxon>
        <taxon>Magnoliopsida</taxon>
        <taxon>eudicotyledons</taxon>
        <taxon>Gunneridae</taxon>
        <taxon>Pentapetalae</taxon>
        <taxon>rosids</taxon>
        <taxon>malvids</taxon>
        <taxon>Brassicales</taxon>
        <taxon>Brassicaceae</taxon>
        <taxon>Brassiceae</taxon>
        <taxon>Brassica</taxon>
    </lineage>
</organism>
<dbReference type="Pfam" id="PF03080">
    <property type="entry name" value="Neprosin"/>
    <property type="match status" value="1"/>
</dbReference>